<accession>A0ABV6JLM0</accession>
<name>A0ABV6JLM0_9PROT</name>
<dbReference type="EMBL" id="JBHLUN010000001">
    <property type="protein sequence ID" value="MFC0406614.1"/>
    <property type="molecule type" value="Genomic_DNA"/>
</dbReference>
<keyword evidence="2" id="KW-1185">Reference proteome</keyword>
<sequence length="66" mass="7230">MYLPMDEEHSMAARIRVLEQVVIALLHQAPAEALVEARRSLGGEASEDLRIAIEAGLENEAQNFGV</sequence>
<comment type="caution">
    <text evidence="1">The sequence shown here is derived from an EMBL/GenBank/DDBJ whole genome shotgun (WGS) entry which is preliminary data.</text>
</comment>
<protein>
    <submittedName>
        <fullName evidence="1">Uncharacterized protein</fullName>
    </submittedName>
</protein>
<gene>
    <name evidence="1" type="ORF">ACFFGY_00035</name>
</gene>
<evidence type="ECO:0000313" key="1">
    <source>
        <dbReference type="EMBL" id="MFC0406614.1"/>
    </source>
</evidence>
<evidence type="ECO:0000313" key="2">
    <source>
        <dbReference type="Proteomes" id="UP001589865"/>
    </source>
</evidence>
<dbReference type="Proteomes" id="UP001589865">
    <property type="component" value="Unassembled WGS sequence"/>
</dbReference>
<dbReference type="RefSeq" id="WP_377042285.1">
    <property type="nucleotide sequence ID" value="NZ_JBHLUN010000001.1"/>
</dbReference>
<organism evidence="1 2">
    <name type="scientific">Roseomonas elaeocarpi</name>
    <dbReference type="NCBI Taxonomy" id="907779"/>
    <lineage>
        <taxon>Bacteria</taxon>
        <taxon>Pseudomonadati</taxon>
        <taxon>Pseudomonadota</taxon>
        <taxon>Alphaproteobacteria</taxon>
        <taxon>Acetobacterales</taxon>
        <taxon>Roseomonadaceae</taxon>
        <taxon>Roseomonas</taxon>
    </lineage>
</organism>
<proteinExistence type="predicted"/>
<reference evidence="1 2" key="1">
    <citation type="submission" date="2024-09" db="EMBL/GenBank/DDBJ databases">
        <authorList>
            <person name="Sun Q."/>
            <person name="Mori K."/>
        </authorList>
    </citation>
    <scope>NUCLEOTIDE SEQUENCE [LARGE SCALE GENOMIC DNA]</scope>
    <source>
        <strain evidence="1 2">TBRC 5777</strain>
    </source>
</reference>